<evidence type="ECO:0000256" key="2">
    <source>
        <dbReference type="ARBA" id="ARBA00010897"/>
    </source>
</evidence>
<evidence type="ECO:0000256" key="3">
    <source>
        <dbReference type="ARBA" id="ARBA00013236"/>
    </source>
</evidence>
<evidence type="ECO:0000256" key="4">
    <source>
        <dbReference type="ARBA" id="ARBA00022553"/>
    </source>
</evidence>
<comment type="caution">
    <text evidence="12">The sequence shown here is derived from an EMBL/GenBank/DDBJ whole genome shotgun (WGS) entry which is preliminary data.</text>
</comment>
<dbReference type="NCBIfam" id="NF006695">
    <property type="entry name" value="PRK09243.1-2"/>
    <property type="match status" value="1"/>
</dbReference>
<dbReference type="PANTHER" id="PTHR11098">
    <property type="entry name" value="NICOTINATE PHOSPHORIBOSYLTRANSFERASE"/>
    <property type="match status" value="1"/>
</dbReference>
<dbReference type="CDD" id="cd01570">
    <property type="entry name" value="NAPRTase_A"/>
    <property type="match status" value="1"/>
</dbReference>
<dbReference type="NCBIfam" id="NF009131">
    <property type="entry name" value="PRK12484.1"/>
    <property type="match status" value="1"/>
</dbReference>
<dbReference type="GO" id="GO:0016757">
    <property type="term" value="F:glycosyltransferase activity"/>
    <property type="evidence" value="ECO:0007669"/>
    <property type="project" value="UniProtKB-KW"/>
</dbReference>
<dbReference type="NCBIfam" id="TIGR01513">
    <property type="entry name" value="NAPRTase_put"/>
    <property type="match status" value="1"/>
</dbReference>
<feature type="domain" description="Nicotinate phosphoribosyltransferase C-terminal" evidence="11">
    <location>
        <begin position="354"/>
        <end position="458"/>
    </location>
</feature>
<dbReference type="InterPro" id="IPR036068">
    <property type="entry name" value="Nicotinate_pribotase-like_C"/>
</dbReference>
<keyword evidence="6 9" id="KW-0662">Pyridine nucleotide biosynthesis</keyword>
<dbReference type="EC" id="6.3.4.21" evidence="3 9"/>
<dbReference type="RefSeq" id="WP_155173038.1">
    <property type="nucleotide sequence ID" value="NZ_BAAAFL010000053.1"/>
</dbReference>
<proteinExistence type="inferred from homology"/>
<dbReference type="Gene3D" id="3.20.140.10">
    <property type="entry name" value="nicotinate phosphoribosyltransferase"/>
    <property type="match status" value="1"/>
</dbReference>
<evidence type="ECO:0000256" key="8">
    <source>
        <dbReference type="ARBA" id="ARBA00048668"/>
    </source>
</evidence>
<dbReference type="Pfam" id="PF17767">
    <property type="entry name" value="NAPRTase_N"/>
    <property type="match status" value="1"/>
</dbReference>
<dbReference type="Pfam" id="PF17956">
    <property type="entry name" value="NAPRTase_C"/>
    <property type="match status" value="1"/>
</dbReference>
<evidence type="ECO:0000256" key="6">
    <source>
        <dbReference type="ARBA" id="ARBA00022642"/>
    </source>
</evidence>
<feature type="domain" description="Nicotinate phosphoribosyltransferase N-terminal" evidence="10">
    <location>
        <begin position="11"/>
        <end position="132"/>
    </location>
</feature>
<keyword evidence="12" id="KW-0328">Glycosyltransferase</keyword>
<evidence type="ECO:0000256" key="1">
    <source>
        <dbReference type="ARBA" id="ARBA00004952"/>
    </source>
</evidence>
<keyword evidence="4" id="KW-0597">Phosphoprotein</keyword>
<comment type="catalytic activity">
    <reaction evidence="8 9">
        <text>5-phospho-alpha-D-ribose 1-diphosphate + nicotinate + ATP + H2O = nicotinate beta-D-ribonucleotide + ADP + phosphate + diphosphate</text>
        <dbReference type="Rhea" id="RHEA:36163"/>
        <dbReference type="ChEBI" id="CHEBI:15377"/>
        <dbReference type="ChEBI" id="CHEBI:30616"/>
        <dbReference type="ChEBI" id="CHEBI:32544"/>
        <dbReference type="ChEBI" id="CHEBI:33019"/>
        <dbReference type="ChEBI" id="CHEBI:43474"/>
        <dbReference type="ChEBI" id="CHEBI:57502"/>
        <dbReference type="ChEBI" id="CHEBI:58017"/>
        <dbReference type="ChEBI" id="CHEBI:456216"/>
        <dbReference type="EC" id="6.3.4.21"/>
    </reaction>
</comment>
<comment type="PTM">
    <text evidence="9">Transiently phosphorylated on a His residue during the reaction cycle. Phosphorylation strongly increases the affinity for substrates and increases the rate of nicotinate D-ribonucleotide production. Dephosphorylation regenerates the low-affinity form of the enzyme, leading to product release.</text>
</comment>
<dbReference type="PANTHER" id="PTHR11098:SF1">
    <property type="entry name" value="NICOTINATE PHOSPHORIBOSYLTRANSFERASE"/>
    <property type="match status" value="1"/>
</dbReference>
<protein>
    <recommendedName>
        <fullName evidence="3 9">Nicotinate phosphoribosyltransferase</fullName>
        <ecNumber evidence="3 9">6.3.4.21</ecNumber>
    </recommendedName>
</protein>
<dbReference type="EMBL" id="SMLW01000566">
    <property type="protein sequence ID" value="MTI26160.1"/>
    <property type="molecule type" value="Genomic_DNA"/>
</dbReference>
<dbReference type="InterPro" id="IPR040727">
    <property type="entry name" value="NAPRTase_N"/>
</dbReference>
<comment type="function">
    <text evidence="9">Catalyzes the first step in the biosynthesis of NAD from nicotinic acid, the ATP-dependent synthesis of beta-nicotinate D-ribonucleotide from nicotinate and 5-phospho-D-ribose 1-phosphate.</text>
</comment>
<keyword evidence="13" id="KW-1185">Reference proteome</keyword>
<comment type="pathway">
    <text evidence="1 9">Cofactor biosynthesis; NAD(+) biosynthesis; nicotinate D-ribonucleotide from nicotinate: step 1/1.</text>
</comment>
<evidence type="ECO:0000256" key="5">
    <source>
        <dbReference type="ARBA" id="ARBA00022598"/>
    </source>
</evidence>
<sequence length="469" mass="52618">MKNFTITGTYTDLYQLTMAQVYYLTGKSNQEAVFDYFYRKNPYEGGYTIFAGLGTLLEVLQDIRFTQEDIEYLKRIGLNTDFAESLADFQFKGTVYSVKEGEVIFPNEPILRLEGSIVEAQIVETLLLNILNFQSLIATKAARIRSVSGDRVLSDFGLRRSQGTGGYHATRAAFIGGFNSTSNVKAAHDFGIPAVGTMAHSFIQSYDDELSAFRDFALNRPDNCILLVDTYDTLKSGVPNAIEVAKEMKARGQRLLAVRLDSGDLAYLSKKVRKMLDDAGFQEVKITASNQLDEWVIKSLDDQGAPIDIFGIGTSLVTGAPDAALDGVYKLSYSNGKPRIKLSENLKKLTLPDKKQVHRVINGDGRFFGADVVLKADEHNPDMMYHPSEPDKSLSLQDMKQEPLLHKVMENGQTVTPYPSLQSIASYCQERLSLLPDEHKRFYYPHVYKVGISETLLKERNELKNQYKK</sequence>
<dbReference type="InterPro" id="IPR006405">
    <property type="entry name" value="Nic_PRibTrfase_pncB"/>
</dbReference>
<evidence type="ECO:0000256" key="9">
    <source>
        <dbReference type="RuleBase" id="RU365100"/>
    </source>
</evidence>
<evidence type="ECO:0000313" key="13">
    <source>
        <dbReference type="Proteomes" id="UP000798808"/>
    </source>
</evidence>
<dbReference type="InterPro" id="IPR013785">
    <property type="entry name" value="Aldolase_TIM"/>
</dbReference>
<dbReference type="InterPro" id="IPR041619">
    <property type="entry name" value="NAPRTase_C"/>
</dbReference>
<evidence type="ECO:0000259" key="10">
    <source>
        <dbReference type="Pfam" id="PF17767"/>
    </source>
</evidence>
<evidence type="ECO:0000313" key="12">
    <source>
        <dbReference type="EMBL" id="MTI26160.1"/>
    </source>
</evidence>
<keyword evidence="5 9" id="KW-0436">Ligase</keyword>
<evidence type="ECO:0000259" key="11">
    <source>
        <dbReference type="Pfam" id="PF17956"/>
    </source>
</evidence>
<dbReference type="Proteomes" id="UP000798808">
    <property type="component" value="Unassembled WGS sequence"/>
</dbReference>
<evidence type="ECO:0000256" key="7">
    <source>
        <dbReference type="ARBA" id="ARBA00022679"/>
    </source>
</evidence>
<organism evidence="12 13">
    <name type="scientific">Fulvivirga kasyanovii</name>
    <dbReference type="NCBI Taxonomy" id="396812"/>
    <lineage>
        <taxon>Bacteria</taxon>
        <taxon>Pseudomonadati</taxon>
        <taxon>Bacteroidota</taxon>
        <taxon>Cytophagia</taxon>
        <taxon>Cytophagales</taxon>
        <taxon>Fulvivirgaceae</taxon>
        <taxon>Fulvivirga</taxon>
    </lineage>
</organism>
<dbReference type="PIRSF" id="PIRSF000484">
    <property type="entry name" value="NAPRT"/>
    <property type="match status" value="1"/>
</dbReference>
<accession>A0ABW9RT20</accession>
<name>A0ABW9RT20_9BACT</name>
<dbReference type="SUPFAM" id="SSF51690">
    <property type="entry name" value="Nicotinate/Quinolinate PRTase C-terminal domain-like"/>
    <property type="match status" value="1"/>
</dbReference>
<dbReference type="SUPFAM" id="SSF54675">
    <property type="entry name" value="Nicotinate/Quinolinate PRTase N-terminal domain-like"/>
    <property type="match status" value="1"/>
</dbReference>
<comment type="similarity">
    <text evidence="2 9">Belongs to the NAPRTase family.</text>
</comment>
<reference evidence="12 13" key="1">
    <citation type="submission" date="2019-02" db="EMBL/GenBank/DDBJ databases">
        <authorList>
            <person name="Goldberg S.R."/>
            <person name="Haltli B.A."/>
            <person name="Correa H."/>
            <person name="Russell K.G."/>
        </authorList>
    </citation>
    <scope>NUCLEOTIDE SEQUENCE [LARGE SCALE GENOMIC DNA]</scope>
    <source>
        <strain evidence="12 13">JCM 16186</strain>
    </source>
</reference>
<dbReference type="GO" id="GO:0004516">
    <property type="term" value="F:nicotinate phosphoribosyltransferase activity"/>
    <property type="evidence" value="ECO:0007669"/>
    <property type="project" value="UniProtKB-EC"/>
</dbReference>
<dbReference type="InterPro" id="IPR007229">
    <property type="entry name" value="Nic_PRibTrfase-Fam"/>
</dbReference>
<keyword evidence="7 9" id="KW-0808">Transferase</keyword>
<dbReference type="Gene3D" id="3.20.20.70">
    <property type="entry name" value="Aldolase class I"/>
    <property type="match status" value="1"/>
</dbReference>
<gene>
    <name evidence="12" type="ORF">E1163_14480</name>
</gene>